<evidence type="ECO:0000313" key="3">
    <source>
        <dbReference type="Proteomes" id="UP000284842"/>
    </source>
</evidence>
<keyword evidence="1" id="KW-0812">Transmembrane</keyword>
<feature type="transmembrane region" description="Helical" evidence="1">
    <location>
        <begin position="45"/>
        <end position="64"/>
    </location>
</feature>
<comment type="caution">
    <text evidence="2">The sequence shown here is derived from an EMBL/GenBank/DDBJ whole genome shotgun (WGS) entry which is preliminary data.</text>
</comment>
<dbReference type="EMBL" id="NHTK01005488">
    <property type="protein sequence ID" value="PPQ77648.1"/>
    <property type="molecule type" value="Genomic_DNA"/>
</dbReference>
<feature type="transmembrane region" description="Helical" evidence="1">
    <location>
        <begin position="116"/>
        <end position="145"/>
    </location>
</feature>
<proteinExistence type="predicted"/>
<organism evidence="2 3">
    <name type="scientific">Panaeolus cyanescens</name>
    <dbReference type="NCBI Taxonomy" id="181874"/>
    <lineage>
        <taxon>Eukaryota</taxon>
        <taxon>Fungi</taxon>
        <taxon>Dikarya</taxon>
        <taxon>Basidiomycota</taxon>
        <taxon>Agaricomycotina</taxon>
        <taxon>Agaricomycetes</taxon>
        <taxon>Agaricomycetidae</taxon>
        <taxon>Agaricales</taxon>
        <taxon>Agaricineae</taxon>
        <taxon>Galeropsidaceae</taxon>
        <taxon>Panaeolus</taxon>
    </lineage>
</organism>
<gene>
    <name evidence="2" type="ORF">CVT24_005475</name>
</gene>
<evidence type="ECO:0000256" key="1">
    <source>
        <dbReference type="SAM" id="Phobius"/>
    </source>
</evidence>
<sequence>MAPSHKKLRAVFYSLVLSFGIVEMALTAGLAWVEGFSKLRPLFQKIAIGFSLATWIWTSIILAYHNHPSQSHIFTKKKLHFWSFIAFVVVWLALGVMILSTSGTECDFETSSDGMAGIWCAFTFITGGGALIISAFSATAVVVIYKSVASADGNVAGPVVHKYTRTDEENASTE</sequence>
<keyword evidence="1" id="KW-1133">Transmembrane helix</keyword>
<feature type="transmembrane region" description="Helical" evidence="1">
    <location>
        <begin position="84"/>
        <end position="104"/>
    </location>
</feature>
<evidence type="ECO:0008006" key="4">
    <source>
        <dbReference type="Google" id="ProtNLM"/>
    </source>
</evidence>
<dbReference type="InParanoid" id="A0A409WGI7"/>
<reference evidence="2 3" key="1">
    <citation type="journal article" date="2018" name="Evol. Lett.">
        <title>Horizontal gene cluster transfer increased hallucinogenic mushroom diversity.</title>
        <authorList>
            <person name="Reynolds H.T."/>
            <person name="Vijayakumar V."/>
            <person name="Gluck-Thaler E."/>
            <person name="Korotkin H.B."/>
            <person name="Matheny P.B."/>
            <person name="Slot J.C."/>
        </authorList>
    </citation>
    <scope>NUCLEOTIDE SEQUENCE [LARGE SCALE GENOMIC DNA]</scope>
    <source>
        <strain evidence="2 3">2629</strain>
    </source>
</reference>
<evidence type="ECO:0000313" key="2">
    <source>
        <dbReference type="EMBL" id="PPQ77648.1"/>
    </source>
</evidence>
<protein>
    <recommendedName>
        <fullName evidence="4">MARVEL domain-containing protein</fullName>
    </recommendedName>
</protein>
<dbReference type="Proteomes" id="UP000284842">
    <property type="component" value="Unassembled WGS sequence"/>
</dbReference>
<keyword evidence="1" id="KW-0472">Membrane</keyword>
<accession>A0A409WGI7</accession>
<feature type="transmembrane region" description="Helical" evidence="1">
    <location>
        <begin position="12"/>
        <end position="33"/>
    </location>
</feature>
<keyword evidence="3" id="KW-1185">Reference proteome</keyword>
<dbReference type="OrthoDB" id="2994239at2759"/>
<name>A0A409WGI7_9AGAR</name>
<dbReference type="AlphaFoldDB" id="A0A409WGI7"/>